<dbReference type="Proteomes" id="UP000199236">
    <property type="component" value="Unassembled WGS sequence"/>
</dbReference>
<dbReference type="OrthoDB" id="9797456at2"/>
<keyword evidence="2" id="KW-0808">Transferase</keyword>
<dbReference type="STRING" id="655353.SAMN04488056_107112"/>
<gene>
    <name evidence="2" type="ORF">SAMN04488056_107112</name>
</gene>
<evidence type="ECO:0000259" key="1">
    <source>
        <dbReference type="PROSITE" id="PS51186"/>
    </source>
</evidence>
<feature type="domain" description="N-acetyltransferase" evidence="1">
    <location>
        <begin position="6"/>
        <end position="138"/>
    </location>
</feature>
<dbReference type="AlphaFoldDB" id="A0A1I5HSZ2"/>
<organism evidence="2 3">
    <name type="scientific">Cohaesibacter marisflavi</name>
    <dbReference type="NCBI Taxonomy" id="655353"/>
    <lineage>
        <taxon>Bacteria</taxon>
        <taxon>Pseudomonadati</taxon>
        <taxon>Pseudomonadota</taxon>
        <taxon>Alphaproteobacteria</taxon>
        <taxon>Hyphomicrobiales</taxon>
        <taxon>Cohaesibacteraceae</taxon>
    </lineage>
</organism>
<dbReference type="PROSITE" id="PS51186">
    <property type="entry name" value="GNAT"/>
    <property type="match status" value="1"/>
</dbReference>
<dbReference type="CDD" id="cd04301">
    <property type="entry name" value="NAT_SF"/>
    <property type="match status" value="1"/>
</dbReference>
<keyword evidence="3" id="KW-1185">Reference proteome</keyword>
<dbReference type="PANTHER" id="PTHR43233:SF1">
    <property type="entry name" value="FAMILY N-ACETYLTRANSFERASE, PUTATIVE (AFU_ORTHOLOGUE AFUA_6G03350)-RELATED"/>
    <property type="match status" value="1"/>
</dbReference>
<evidence type="ECO:0000313" key="2">
    <source>
        <dbReference type="EMBL" id="SFO51383.1"/>
    </source>
</evidence>
<dbReference type="InterPro" id="IPR016181">
    <property type="entry name" value="Acyl_CoA_acyltransferase"/>
</dbReference>
<dbReference type="GO" id="GO:0016747">
    <property type="term" value="F:acyltransferase activity, transferring groups other than amino-acyl groups"/>
    <property type="evidence" value="ECO:0007669"/>
    <property type="project" value="InterPro"/>
</dbReference>
<dbReference type="PANTHER" id="PTHR43233">
    <property type="entry name" value="FAMILY N-ACETYLTRANSFERASE, PUTATIVE (AFU_ORTHOLOGUE AFUA_6G03350)-RELATED"/>
    <property type="match status" value="1"/>
</dbReference>
<dbReference type="InterPro" id="IPR053144">
    <property type="entry name" value="Acetyltransferase_Butenolide"/>
</dbReference>
<evidence type="ECO:0000313" key="3">
    <source>
        <dbReference type="Proteomes" id="UP000199236"/>
    </source>
</evidence>
<dbReference type="SUPFAM" id="SSF55729">
    <property type="entry name" value="Acyl-CoA N-acyltransferases (Nat)"/>
    <property type="match status" value="1"/>
</dbReference>
<accession>A0A1I5HSZ2</accession>
<dbReference type="Pfam" id="PF13673">
    <property type="entry name" value="Acetyltransf_10"/>
    <property type="match status" value="1"/>
</dbReference>
<reference evidence="2 3" key="1">
    <citation type="submission" date="2016-10" db="EMBL/GenBank/DDBJ databases">
        <authorList>
            <person name="de Groot N.N."/>
        </authorList>
    </citation>
    <scope>NUCLEOTIDE SEQUENCE [LARGE SCALE GENOMIC DNA]</scope>
    <source>
        <strain evidence="2 3">CGMCC 1.9157</strain>
    </source>
</reference>
<name>A0A1I5HSZ2_9HYPH</name>
<proteinExistence type="predicted"/>
<sequence length="138" mass="14902">MDQPNYRIEPQTPPLGDFLRLRKITGLTVYSEEAAQEGLKGTIAAATVYYGEQVVGIGRLVGDGGCVFVICDIAVDPVHQGNGLGKAIMASLMDYVQNNLKSKAYVMIIADLPANKLYEQFGFEATAPDSIGMAYRVP</sequence>
<dbReference type="RefSeq" id="WP_090073340.1">
    <property type="nucleotide sequence ID" value="NZ_FOVR01000007.1"/>
</dbReference>
<dbReference type="Gene3D" id="3.40.630.30">
    <property type="match status" value="1"/>
</dbReference>
<dbReference type="InterPro" id="IPR000182">
    <property type="entry name" value="GNAT_dom"/>
</dbReference>
<protein>
    <submittedName>
        <fullName evidence="2">Acetyltransferase (GNAT) domain-containing protein</fullName>
    </submittedName>
</protein>
<dbReference type="EMBL" id="FOVR01000007">
    <property type="protein sequence ID" value="SFO51383.1"/>
    <property type="molecule type" value="Genomic_DNA"/>
</dbReference>